<evidence type="ECO:0000256" key="4">
    <source>
        <dbReference type="ARBA" id="ARBA00008414"/>
    </source>
</evidence>
<comment type="catalytic activity">
    <reaction evidence="21">
        <text>2 nitric oxide + NADH + 2 O2 = 2 nitrate + NAD(+) + H(+)</text>
        <dbReference type="Rhea" id="RHEA:19469"/>
        <dbReference type="ChEBI" id="CHEBI:15378"/>
        <dbReference type="ChEBI" id="CHEBI:15379"/>
        <dbReference type="ChEBI" id="CHEBI:16480"/>
        <dbReference type="ChEBI" id="CHEBI:17632"/>
        <dbReference type="ChEBI" id="CHEBI:57540"/>
        <dbReference type="ChEBI" id="CHEBI:57945"/>
        <dbReference type="EC" id="1.14.12.17"/>
    </reaction>
</comment>
<dbReference type="CDD" id="cd14776">
    <property type="entry name" value="HmpEc-globin-like"/>
    <property type="match status" value="1"/>
</dbReference>
<evidence type="ECO:0000256" key="16">
    <source>
        <dbReference type="ARBA" id="ARBA00023027"/>
    </source>
</evidence>
<evidence type="ECO:0000256" key="12">
    <source>
        <dbReference type="ARBA" id="ARBA00022827"/>
    </source>
</evidence>
<dbReference type="GO" id="GO:0019825">
    <property type="term" value="F:oxygen binding"/>
    <property type="evidence" value="ECO:0007669"/>
    <property type="project" value="InterPro"/>
</dbReference>
<sequence length="399" mass="44866">MLNNHTIAIIKSTIPLLESAGPALTAHFYQRMFTHNPELKDIFNMTHQKTGRQSVALFSAVAAYAKNIDNLAALTSAVERIAHKHTSFNIQPDHYQIVGHHLIETLRELAPDAFTSEVEQAWTEAYLFLAQIFIDREGELYLQRKQAIGGWSNAREFIVAEKRPESLLVTSFILKPKDGLPVLAHQAGQYIGLEVKPAGHRYQEIRQYSLSHATNGEYYRISVKREGADNQNAGVVSHYLHDNVQVGDSVALYAPAGDFYYVERQRPVVLISAGVGVTPMQAMLQTLAEQDKNQVHYLYACHDRQQHTFLEETTTLIAAQQNSGKEWQQQVWYLCGEGANTHTGQMDLSAVTLPINDGDYYLCGPLGFMENTVKQLMSLGVDAERIHYEVFGPHAELNR</sequence>
<keyword evidence="7" id="KW-0216">Detoxification</keyword>
<comment type="caution">
    <text evidence="26">The sequence shown here is derived from an EMBL/GenBank/DDBJ whole genome shotgun (WGS) entry which is preliminary data.</text>
</comment>
<keyword evidence="27" id="KW-1185">Reference proteome</keyword>
<dbReference type="Gene3D" id="2.40.30.10">
    <property type="entry name" value="Translation factors"/>
    <property type="match status" value="1"/>
</dbReference>
<evidence type="ECO:0000256" key="10">
    <source>
        <dbReference type="ARBA" id="ARBA00022630"/>
    </source>
</evidence>
<dbReference type="InterPro" id="IPR017938">
    <property type="entry name" value="Riboflavin_synthase-like_b-brl"/>
</dbReference>
<protein>
    <recommendedName>
        <fullName evidence="6">Flavohemoprotein</fullName>
        <ecNumber evidence="5">1.14.12.17</ecNumber>
    </recommendedName>
    <alternativeName>
        <fullName evidence="19">Flavohemoglobin</fullName>
    </alternativeName>
    <alternativeName>
        <fullName evidence="18">Hemoglobin-like protein</fullName>
    </alternativeName>
    <alternativeName>
        <fullName evidence="20">Nitric oxide dioxygenase</fullName>
    </alternativeName>
</protein>
<feature type="domain" description="FAD-binding FR-type" evidence="25">
    <location>
        <begin position="152"/>
        <end position="262"/>
    </location>
</feature>
<dbReference type="GO" id="GO:0046872">
    <property type="term" value="F:metal ion binding"/>
    <property type="evidence" value="ECO:0007669"/>
    <property type="project" value="UniProtKB-KW"/>
</dbReference>
<dbReference type="Gene3D" id="3.40.50.80">
    <property type="entry name" value="Nucleotide-binding domain of ferredoxin-NADP reductase (FNR) module"/>
    <property type="match status" value="1"/>
</dbReference>
<evidence type="ECO:0000256" key="11">
    <source>
        <dbReference type="ARBA" id="ARBA00022723"/>
    </source>
</evidence>
<proteinExistence type="inferred from homology"/>
<name>A0A9X0UH26_VIBME</name>
<dbReference type="Proteomes" id="UP000615796">
    <property type="component" value="Unassembled WGS sequence"/>
</dbReference>
<dbReference type="Pfam" id="PF00175">
    <property type="entry name" value="NAD_binding_1"/>
    <property type="match status" value="1"/>
</dbReference>
<evidence type="ECO:0000256" key="18">
    <source>
        <dbReference type="ARBA" id="ARBA00030024"/>
    </source>
</evidence>
<dbReference type="InterPro" id="IPR001709">
    <property type="entry name" value="Flavoprot_Pyr_Nucl_cyt_Rdtase"/>
</dbReference>
<dbReference type="CDD" id="cd06184">
    <property type="entry name" value="flavohem_like_fad_nad_binding"/>
    <property type="match status" value="1"/>
</dbReference>
<dbReference type="NCBIfam" id="NF009805">
    <property type="entry name" value="PRK13289.1"/>
    <property type="match status" value="1"/>
</dbReference>
<dbReference type="FunFam" id="1.10.490.10:FF:000003">
    <property type="entry name" value="Flavohemoprotein"/>
    <property type="match status" value="1"/>
</dbReference>
<comment type="catalytic activity">
    <reaction evidence="22">
        <text>2 nitric oxide + NADPH + 2 O2 = 2 nitrate + NADP(+) + H(+)</text>
        <dbReference type="Rhea" id="RHEA:19465"/>
        <dbReference type="ChEBI" id="CHEBI:15378"/>
        <dbReference type="ChEBI" id="CHEBI:15379"/>
        <dbReference type="ChEBI" id="CHEBI:16480"/>
        <dbReference type="ChEBI" id="CHEBI:17632"/>
        <dbReference type="ChEBI" id="CHEBI:57783"/>
        <dbReference type="ChEBI" id="CHEBI:58349"/>
        <dbReference type="EC" id="1.14.12.17"/>
    </reaction>
</comment>
<dbReference type="Gene3D" id="1.10.490.10">
    <property type="entry name" value="Globins"/>
    <property type="match status" value="1"/>
</dbReference>
<keyword evidence="15" id="KW-0408">Iron</keyword>
<evidence type="ECO:0000259" key="24">
    <source>
        <dbReference type="PROSITE" id="PS01033"/>
    </source>
</evidence>
<dbReference type="RefSeq" id="WP_187025630.1">
    <property type="nucleotide sequence ID" value="NZ_CAWQCL010000078.1"/>
</dbReference>
<evidence type="ECO:0000256" key="19">
    <source>
        <dbReference type="ARBA" id="ARBA00030929"/>
    </source>
</evidence>
<keyword evidence="10" id="KW-0285">Flavoprotein</keyword>
<dbReference type="PANTHER" id="PTHR43396:SF3">
    <property type="entry name" value="FLAVOHEMOPROTEIN"/>
    <property type="match status" value="1"/>
</dbReference>
<dbReference type="GO" id="GO:0008941">
    <property type="term" value="F:nitric oxide dioxygenase NAD(P)H activity"/>
    <property type="evidence" value="ECO:0007669"/>
    <property type="project" value="UniProtKB-EC"/>
</dbReference>
<dbReference type="InterPro" id="IPR012292">
    <property type="entry name" value="Globin/Proto"/>
</dbReference>
<dbReference type="AlphaFoldDB" id="A0A9X0UH26"/>
<evidence type="ECO:0000256" key="9">
    <source>
        <dbReference type="ARBA" id="ARBA00022621"/>
    </source>
</evidence>
<evidence type="ECO:0000313" key="27">
    <source>
        <dbReference type="Proteomes" id="UP000615796"/>
    </source>
</evidence>
<evidence type="ECO:0000256" key="15">
    <source>
        <dbReference type="ARBA" id="ARBA00023004"/>
    </source>
</evidence>
<feature type="domain" description="Globin" evidence="24">
    <location>
        <begin position="1"/>
        <end position="138"/>
    </location>
</feature>
<dbReference type="GO" id="GO:0020037">
    <property type="term" value="F:heme binding"/>
    <property type="evidence" value="ECO:0007669"/>
    <property type="project" value="InterPro"/>
</dbReference>
<evidence type="ECO:0000256" key="2">
    <source>
        <dbReference type="ARBA" id="ARBA00001974"/>
    </source>
</evidence>
<comment type="function">
    <text evidence="17">Is involved in NO detoxification in an aerobic process, termed nitric oxide dioxygenase (NOD) reaction that utilizes O(2) and NAD(P)H to convert NO to nitrate, which protects the bacterium from various noxious nitrogen compounds. Therefore, plays a central role in the inducible response to nitrosative stress.</text>
</comment>
<evidence type="ECO:0000256" key="23">
    <source>
        <dbReference type="RuleBase" id="RU000356"/>
    </source>
</evidence>
<dbReference type="PANTHER" id="PTHR43396">
    <property type="entry name" value="FLAVOHEMOPROTEIN"/>
    <property type="match status" value="1"/>
</dbReference>
<evidence type="ECO:0000256" key="8">
    <source>
        <dbReference type="ARBA" id="ARBA00022617"/>
    </source>
</evidence>
<dbReference type="SUPFAM" id="SSF46458">
    <property type="entry name" value="Globin-like"/>
    <property type="match status" value="1"/>
</dbReference>
<dbReference type="PRINTS" id="PR00371">
    <property type="entry name" value="FPNCR"/>
</dbReference>
<keyword evidence="23" id="KW-0813">Transport</keyword>
<dbReference type="PROSITE" id="PS01033">
    <property type="entry name" value="GLOBIN"/>
    <property type="match status" value="1"/>
</dbReference>
<dbReference type="GO" id="GO:0009636">
    <property type="term" value="P:response to toxic substance"/>
    <property type="evidence" value="ECO:0007669"/>
    <property type="project" value="UniProtKB-KW"/>
</dbReference>
<accession>A0A9X0UH26</accession>
<evidence type="ECO:0000259" key="25">
    <source>
        <dbReference type="PROSITE" id="PS51384"/>
    </source>
</evidence>
<dbReference type="PROSITE" id="PS51384">
    <property type="entry name" value="FAD_FR"/>
    <property type="match status" value="1"/>
</dbReference>
<evidence type="ECO:0000313" key="26">
    <source>
        <dbReference type="EMBL" id="MBC5850607.1"/>
    </source>
</evidence>
<comment type="similarity">
    <text evidence="4">Belongs to the globin family. Two-domain flavohemoproteins subfamily.</text>
</comment>
<dbReference type="Pfam" id="PF00042">
    <property type="entry name" value="Globin"/>
    <property type="match status" value="1"/>
</dbReference>
<dbReference type="InterPro" id="IPR017927">
    <property type="entry name" value="FAD-bd_FR_type"/>
</dbReference>
<dbReference type="FunFam" id="2.40.30.10:FF:000034">
    <property type="entry name" value="Flavohemoprotein"/>
    <property type="match status" value="1"/>
</dbReference>
<evidence type="ECO:0000256" key="21">
    <source>
        <dbReference type="ARBA" id="ARBA00048649"/>
    </source>
</evidence>
<dbReference type="InterPro" id="IPR008333">
    <property type="entry name" value="Cbr1-like_FAD-bd_dom"/>
</dbReference>
<keyword evidence="14 26" id="KW-0560">Oxidoreductase</keyword>
<dbReference type="Pfam" id="PF00970">
    <property type="entry name" value="FAD_binding_6"/>
    <property type="match status" value="1"/>
</dbReference>
<evidence type="ECO:0000256" key="3">
    <source>
        <dbReference type="ARBA" id="ARBA00006401"/>
    </source>
</evidence>
<keyword evidence="13" id="KW-0521">NADP</keyword>
<dbReference type="PRINTS" id="PR00410">
    <property type="entry name" value="PHEHYDRXLASE"/>
</dbReference>
<organism evidence="26 27">
    <name type="scientific">Vibrio metschnikovii</name>
    <dbReference type="NCBI Taxonomy" id="28172"/>
    <lineage>
        <taxon>Bacteria</taxon>
        <taxon>Pseudomonadati</taxon>
        <taxon>Pseudomonadota</taxon>
        <taxon>Gammaproteobacteria</taxon>
        <taxon>Vibrionales</taxon>
        <taxon>Vibrionaceae</taxon>
        <taxon>Vibrio</taxon>
    </lineage>
</organism>
<keyword evidence="11" id="KW-0479">Metal-binding</keyword>
<keyword evidence="8 23" id="KW-0349">Heme</keyword>
<dbReference type="GO" id="GO:0046210">
    <property type="term" value="P:nitric oxide catabolic process"/>
    <property type="evidence" value="ECO:0007669"/>
    <property type="project" value="TreeGrafter"/>
</dbReference>
<evidence type="ECO:0000256" key="20">
    <source>
        <dbReference type="ARBA" id="ARBA00033187"/>
    </source>
</evidence>
<dbReference type="GO" id="GO:0071949">
    <property type="term" value="F:FAD binding"/>
    <property type="evidence" value="ECO:0007669"/>
    <property type="project" value="TreeGrafter"/>
</dbReference>
<evidence type="ECO:0000256" key="13">
    <source>
        <dbReference type="ARBA" id="ARBA00022857"/>
    </source>
</evidence>
<dbReference type="InterPro" id="IPR039261">
    <property type="entry name" value="FNR_nucleotide-bd"/>
</dbReference>
<evidence type="ECO:0000256" key="7">
    <source>
        <dbReference type="ARBA" id="ARBA00022575"/>
    </source>
</evidence>
<dbReference type="GO" id="GO:0005344">
    <property type="term" value="F:oxygen carrier activity"/>
    <property type="evidence" value="ECO:0007669"/>
    <property type="project" value="UniProtKB-KW"/>
</dbReference>
<evidence type="ECO:0000256" key="6">
    <source>
        <dbReference type="ARBA" id="ARBA00014637"/>
    </source>
</evidence>
<reference evidence="26" key="1">
    <citation type="submission" date="2020-08" db="EMBL/GenBank/DDBJ databases">
        <title>Genome Sequencing and Pan-Genome Analysis of Migratory bird Vibrio Strains, Inner Mongolia.</title>
        <authorList>
            <person name="Zheng L."/>
        </authorList>
    </citation>
    <scope>NUCLEOTIDE SEQUENCE</scope>
    <source>
        <strain evidence="26">M13F</strain>
    </source>
</reference>
<evidence type="ECO:0000256" key="1">
    <source>
        <dbReference type="ARBA" id="ARBA00001970"/>
    </source>
</evidence>
<dbReference type="GO" id="GO:0071500">
    <property type="term" value="P:cellular response to nitrosative stress"/>
    <property type="evidence" value="ECO:0007669"/>
    <property type="project" value="TreeGrafter"/>
</dbReference>
<dbReference type="SUPFAM" id="SSF52343">
    <property type="entry name" value="Ferredoxin reductase-like, C-terminal NADP-linked domain"/>
    <property type="match status" value="1"/>
</dbReference>
<dbReference type="EC" id="1.14.12.17" evidence="5"/>
<evidence type="ECO:0000256" key="17">
    <source>
        <dbReference type="ARBA" id="ARBA00025094"/>
    </source>
</evidence>
<dbReference type="EMBL" id="JACRUP010000002">
    <property type="protein sequence ID" value="MBC5850607.1"/>
    <property type="molecule type" value="Genomic_DNA"/>
</dbReference>
<keyword evidence="16" id="KW-0520">NAD</keyword>
<gene>
    <name evidence="26" type="primary">hmpA</name>
    <name evidence="26" type="ORF">H8Q88_06490</name>
</gene>
<dbReference type="InterPro" id="IPR009050">
    <property type="entry name" value="Globin-like_sf"/>
</dbReference>
<keyword evidence="9 23" id="KW-0561">Oxygen transport</keyword>
<comment type="cofactor">
    <cofactor evidence="1">
        <name>heme b</name>
        <dbReference type="ChEBI" id="CHEBI:60344"/>
    </cofactor>
</comment>
<evidence type="ECO:0000256" key="5">
    <source>
        <dbReference type="ARBA" id="ARBA00012229"/>
    </source>
</evidence>
<dbReference type="InterPro" id="IPR001433">
    <property type="entry name" value="OxRdtase_FAD/NAD-bd"/>
</dbReference>
<comment type="similarity">
    <text evidence="3">In the C-terminal section; belongs to the flavoprotein pyridine nucleotide cytochrome reductase family.</text>
</comment>
<keyword evidence="12" id="KW-0274">FAD</keyword>
<dbReference type="SUPFAM" id="SSF63380">
    <property type="entry name" value="Riboflavin synthase domain-like"/>
    <property type="match status" value="1"/>
</dbReference>
<evidence type="ECO:0000256" key="14">
    <source>
        <dbReference type="ARBA" id="ARBA00023002"/>
    </source>
</evidence>
<evidence type="ECO:0000256" key="22">
    <source>
        <dbReference type="ARBA" id="ARBA00049433"/>
    </source>
</evidence>
<comment type="cofactor">
    <cofactor evidence="2">
        <name>FAD</name>
        <dbReference type="ChEBI" id="CHEBI:57692"/>
    </cofactor>
</comment>
<dbReference type="InterPro" id="IPR000971">
    <property type="entry name" value="Globin"/>
</dbReference>